<dbReference type="PROSITE" id="PS50088">
    <property type="entry name" value="ANK_REPEAT"/>
    <property type="match status" value="2"/>
</dbReference>
<dbReference type="SMART" id="SM00248">
    <property type="entry name" value="ANK"/>
    <property type="match status" value="5"/>
</dbReference>
<evidence type="ECO:0000256" key="2">
    <source>
        <dbReference type="ARBA" id="ARBA00023043"/>
    </source>
</evidence>
<dbReference type="Proteomes" id="UP000193144">
    <property type="component" value="Unassembled WGS sequence"/>
</dbReference>
<proteinExistence type="predicted"/>
<comment type="caution">
    <text evidence="4">The sequence shown here is derived from an EMBL/GenBank/DDBJ whole genome shotgun (WGS) entry which is preliminary data.</text>
</comment>
<dbReference type="PANTHER" id="PTHR24173">
    <property type="entry name" value="ANKYRIN REPEAT CONTAINING"/>
    <property type="match status" value="1"/>
</dbReference>
<keyword evidence="2 3" id="KW-0040">ANK repeat</keyword>
<evidence type="ECO:0000313" key="4">
    <source>
        <dbReference type="EMBL" id="ORY05827.1"/>
    </source>
</evidence>
<evidence type="ECO:0000256" key="1">
    <source>
        <dbReference type="ARBA" id="ARBA00022737"/>
    </source>
</evidence>
<protein>
    <submittedName>
        <fullName evidence="4">Ankyrin repeat-containing domain protein</fullName>
    </submittedName>
</protein>
<feature type="repeat" description="ANK" evidence="3">
    <location>
        <begin position="313"/>
        <end position="339"/>
    </location>
</feature>
<organism evidence="4 5">
    <name type="scientific">Clohesyomyces aquaticus</name>
    <dbReference type="NCBI Taxonomy" id="1231657"/>
    <lineage>
        <taxon>Eukaryota</taxon>
        <taxon>Fungi</taxon>
        <taxon>Dikarya</taxon>
        <taxon>Ascomycota</taxon>
        <taxon>Pezizomycotina</taxon>
        <taxon>Dothideomycetes</taxon>
        <taxon>Pleosporomycetidae</taxon>
        <taxon>Pleosporales</taxon>
        <taxon>Lindgomycetaceae</taxon>
        <taxon>Clohesyomyces</taxon>
    </lineage>
</organism>
<name>A0A1Y1Z752_9PLEO</name>
<dbReference type="OrthoDB" id="21416at2759"/>
<keyword evidence="1" id="KW-0677">Repeat</keyword>
<dbReference type="SUPFAM" id="SSF48403">
    <property type="entry name" value="Ankyrin repeat"/>
    <property type="match status" value="1"/>
</dbReference>
<feature type="repeat" description="ANK" evidence="3">
    <location>
        <begin position="279"/>
        <end position="311"/>
    </location>
</feature>
<sequence length="451" mass="50455">MNAFLEPGASIRGVLRDIPADLNVMYTNLLREHARISCVNDDFRLLILQWVTRGTCLLRWIQIAEIIDVTNHEGTLTDLKAVKEIVRQSSGPLLEILPNEAVSVVHHPSTEYLKGCTRSDMASGYPILRLGSSHKRLALACIAYMQAGCLDELRSKKTKKTYHDYVPLDFPNTPQLCSEDQLQIRLRYSFMFYASNNWYVYVARCEHAGEDQTEINLVLHNLFCNEQHRLVWLQVFEPGGKDAGGGETTLHIASRLGLKSFARSILESGHIEVNAHDVHGKSALWWAARSGHTKIGRLLINVGADPDEPDNLHGLKPLHRAASNGHFETVLALLEAGVDSLTPKTRENPGRRCGNAPTTRGETALMYTCRNGHADMVHILLLFLKELDDVHRALIWATDSRQPEVVERILQHPGIDVNVKVYGDTSVFRACETHSVEIVAASLTPEPIQTF</sequence>
<dbReference type="Gene3D" id="1.25.40.20">
    <property type="entry name" value="Ankyrin repeat-containing domain"/>
    <property type="match status" value="2"/>
</dbReference>
<evidence type="ECO:0000313" key="5">
    <source>
        <dbReference type="Proteomes" id="UP000193144"/>
    </source>
</evidence>
<dbReference type="InterPro" id="IPR002110">
    <property type="entry name" value="Ankyrin_rpt"/>
</dbReference>
<dbReference type="EMBL" id="MCFA01000122">
    <property type="protein sequence ID" value="ORY05827.1"/>
    <property type="molecule type" value="Genomic_DNA"/>
</dbReference>
<dbReference type="PANTHER" id="PTHR24173:SF74">
    <property type="entry name" value="ANKYRIN REPEAT DOMAIN-CONTAINING PROTEIN 16"/>
    <property type="match status" value="1"/>
</dbReference>
<keyword evidence="5" id="KW-1185">Reference proteome</keyword>
<dbReference type="AlphaFoldDB" id="A0A1Y1Z752"/>
<dbReference type="STRING" id="1231657.A0A1Y1Z752"/>
<gene>
    <name evidence="4" type="ORF">BCR34DRAFT_604413</name>
</gene>
<accession>A0A1Y1Z752</accession>
<reference evidence="4 5" key="1">
    <citation type="submission" date="2016-07" db="EMBL/GenBank/DDBJ databases">
        <title>Pervasive Adenine N6-methylation of Active Genes in Fungi.</title>
        <authorList>
            <consortium name="DOE Joint Genome Institute"/>
            <person name="Mondo S.J."/>
            <person name="Dannebaum R.O."/>
            <person name="Kuo R.C."/>
            <person name="Labutti K."/>
            <person name="Haridas S."/>
            <person name="Kuo A."/>
            <person name="Salamov A."/>
            <person name="Ahrendt S.R."/>
            <person name="Lipzen A."/>
            <person name="Sullivan W."/>
            <person name="Andreopoulos W.B."/>
            <person name="Clum A."/>
            <person name="Lindquist E."/>
            <person name="Daum C."/>
            <person name="Ramamoorthy G.K."/>
            <person name="Gryganskyi A."/>
            <person name="Culley D."/>
            <person name="Magnuson J.K."/>
            <person name="James T.Y."/>
            <person name="O'Malley M.A."/>
            <person name="Stajich J.E."/>
            <person name="Spatafora J.W."/>
            <person name="Visel A."/>
            <person name="Grigoriev I.V."/>
        </authorList>
    </citation>
    <scope>NUCLEOTIDE SEQUENCE [LARGE SCALE GENOMIC DNA]</scope>
    <source>
        <strain evidence="4 5">CBS 115471</strain>
    </source>
</reference>
<dbReference type="PROSITE" id="PS50297">
    <property type="entry name" value="ANK_REP_REGION"/>
    <property type="match status" value="2"/>
</dbReference>
<dbReference type="InterPro" id="IPR036770">
    <property type="entry name" value="Ankyrin_rpt-contain_sf"/>
</dbReference>
<dbReference type="Pfam" id="PF12796">
    <property type="entry name" value="Ank_2"/>
    <property type="match status" value="2"/>
</dbReference>
<evidence type="ECO:0000256" key="3">
    <source>
        <dbReference type="PROSITE-ProRule" id="PRU00023"/>
    </source>
</evidence>